<evidence type="ECO:0000256" key="1">
    <source>
        <dbReference type="SAM" id="MobiDB-lite"/>
    </source>
</evidence>
<organism evidence="2 3">
    <name type="scientific">Colletotrichum kahawae</name>
    <name type="common">Coffee berry disease fungus</name>
    <dbReference type="NCBI Taxonomy" id="34407"/>
    <lineage>
        <taxon>Eukaryota</taxon>
        <taxon>Fungi</taxon>
        <taxon>Dikarya</taxon>
        <taxon>Ascomycota</taxon>
        <taxon>Pezizomycotina</taxon>
        <taxon>Sordariomycetes</taxon>
        <taxon>Hypocreomycetidae</taxon>
        <taxon>Glomerellales</taxon>
        <taxon>Glomerellaceae</taxon>
        <taxon>Colletotrichum</taxon>
        <taxon>Colletotrichum gloeosporioides species complex</taxon>
    </lineage>
</organism>
<reference evidence="2" key="1">
    <citation type="submission" date="2023-02" db="EMBL/GenBank/DDBJ databases">
        <title>Colletotrichum kahawae CIFC_Que2 genome sequencing and assembly.</title>
        <authorList>
            <person name="Baroncelli R."/>
        </authorList>
    </citation>
    <scope>NUCLEOTIDE SEQUENCE</scope>
    <source>
        <strain evidence="2">CIFC_Que2</strain>
    </source>
</reference>
<accession>A0AAD9XZ14</accession>
<dbReference type="EMBL" id="VYYT01000732">
    <property type="protein sequence ID" value="KAK2730015.1"/>
    <property type="molecule type" value="Genomic_DNA"/>
</dbReference>
<sequence length="87" mass="9216">MTKALKPEELPARSRCTSPVSALVPPLLDLPRLLGQLVPRPVQEVEVGLENTLKTLEVAAPALGHGAAERRGWSGLSSSELTGPPEQ</sequence>
<evidence type="ECO:0000313" key="3">
    <source>
        <dbReference type="Proteomes" id="UP001281614"/>
    </source>
</evidence>
<name>A0AAD9XZ14_COLKA</name>
<comment type="caution">
    <text evidence="2">The sequence shown here is derived from an EMBL/GenBank/DDBJ whole genome shotgun (WGS) entry which is preliminary data.</text>
</comment>
<keyword evidence="3" id="KW-1185">Reference proteome</keyword>
<gene>
    <name evidence="2" type="ORF">CKAH01_09924</name>
</gene>
<proteinExistence type="predicted"/>
<dbReference type="AlphaFoldDB" id="A0AAD9XZ14"/>
<feature type="region of interest" description="Disordered" evidence="1">
    <location>
        <begin position="67"/>
        <end position="87"/>
    </location>
</feature>
<dbReference type="Proteomes" id="UP001281614">
    <property type="component" value="Unassembled WGS sequence"/>
</dbReference>
<protein>
    <submittedName>
        <fullName evidence="2">Uncharacterized protein</fullName>
    </submittedName>
</protein>
<evidence type="ECO:0000313" key="2">
    <source>
        <dbReference type="EMBL" id="KAK2730015.1"/>
    </source>
</evidence>